<keyword evidence="5" id="KW-1185">Reference proteome</keyword>
<feature type="domain" description="Winged helix-turn-helix" evidence="3">
    <location>
        <begin position="259"/>
        <end position="331"/>
    </location>
</feature>
<dbReference type="InterPro" id="IPR011990">
    <property type="entry name" value="TPR-like_helical_dom_sf"/>
</dbReference>
<organism evidence="4 5">
    <name type="scientific">Sphaerisporangium aureirubrum</name>
    <dbReference type="NCBI Taxonomy" id="1544736"/>
    <lineage>
        <taxon>Bacteria</taxon>
        <taxon>Bacillati</taxon>
        <taxon>Actinomycetota</taxon>
        <taxon>Actinomycetes</taxon>
        <taxon>Streptosporangiales</taxon>
        <taxon>Streptosporangiaceae</taxon>
        <taxon>Sphaerisporangium</taxon>
    </lineage>
</organism>
<dbReference type="PANTHER" id="PTHR47691">
    <property type="entry name" value="REGULATOR-RELATED"/>
    <property type="match status" value="1"/>
</dbReference>
<evidence type="ECO:0000313" key="5">
    <source>
        <dbReference type="Proteomes" id="UP001596137"/>
    </source>
</evidence>
<reference evidence="5" key="1">
    <citation type="journal article" date="2019" name="Int. J. Syst. Evol. Microbiol.">
        <title>The Global Catalogue of Microorganisms (GCM) 10K type strain sequencing project: providing services to taxonomists for standard genome sequencing and annotation.</title>
        <authorList>
            <consortium name="The Broad Institute Genomics Platform"/>
            <consortium name="The Broad Institute Genome Sequencing Center for Infectious Disease"/>
            <person name="Wu L."/>
            <person name="Ma J."/>
        </authorList>
    </citation>
    <scope>NUCLEOTIDE SEQUENCE [LARGE SCALE GENOMIC DNA]</scope>
    <source>
        <strain evidence="5">JCM 30346</strain>
    </source>
</reference>
<feature type="region of interest" description="Disordered" evidence="1">
    <location>
        <begin position="678"/>
        <end position="698"/>
    </location>
</feature>
<comment type="caution">
    <text evidence="4">The sequence shown here is derived from an EMBL/GenBank/DDBJ whole genome shotgun (WGS) entry which is preliminary data.</text>
</comment>
<dbReference type="EMBL" id="JBHSRF010000097">
    <property type="protein sequence ID" value="MFC6086716.1"/>
    <property type="molecule type" value="Genomic_DNA"/>
</dbReference>
<sequence>MTSFVGRRHEAASVGRALDGSRLVTLTGVGGVGKTRLALRVARGLRARFPGGMWFVELSSLRKPGMLGQTICSALRVSGKSGMSADTALQGFLAPRKSLLVLDTCEHLVETCAPLVDGLLSAAPDLRIMVTSRRVLGVSGESCFQVEPLAIDDRDQENAPGRHPEAVTLFADRAASLMPGFVPTPEVALLCRRLDGIPLAIELAATRLRTLSFDQIMGKIDDRFELLSGCARTPVRRHRTLRMAIGWSHELCEPVERLLWARLSIFSGDFDLPAAQAVCADPDTGTGVRREDVEDVLLRLVDKSIVHRVASGRAVRFRMLDTVREYGAEWLRRLGTEEETRRRHLDYFLDLARRFDREWFGPGQVDWHARMTRELPNLRAALDFALAHPAGHAAGVELAGRLAYFWMACGFVSDGRRYLRAALSRSPDLPPGAEVNRALWVCAWLADVQGDLDQANDLATECMTRSFAGMDRASAGWATACCATTGLRWGYLPEALGMFERARRTHEEGGDQGAGLAAALVGEAYVLARLGRREEALSLLRRQRSLCDSLGDIWMRSSGDWVRGFIELEDGDAVSADRFFRASLRAKHLLRDSLGMATAVSALAAAAARRGDTDRAARLLGVGELIELSFGLRVSISPPDDVREATEDLARTSLGPDAYAAAFQSGRALDVERAVEYALEPPPPVPAGTDGTAARTDD</sequence>
<accession>A0ABW1NTU6</accession>
<dbReference type="InterPro" id="IPR002182">
    <property type="entry name" value="NB-ARC"/>
</dbReference>
<dbReference type="SUPFAM" id="SSF48452">
    <property type="entry name" value="TPR-like"/>
    <property type="match status" value="1"/>
</dbReference>
<dbReference type="PANTHER" id="PTHR47691:SF3">
    <property type="entry name" value="HTH-TYPE TRANSCRIPTIONAL REGULATOR RV0890C-RELATED"/>
    <property type="match status" value="1"/>
</dbReference>
<evidence type="ECO:0000259" key="2">
    <source>
        <dbReference type="Pfam" id="PF00931"/>
    </source>
</evidence>
<dbReference type="Gene3D" id="1.25.40.10">
    <property type="entry name" value="Tetratricopeptide repeat domain"/>
    <property type="match status" value="1"/>
</dbReference>
<dbReference type="Proteomes" id="UP001596137">
    <property type="component" value="Unassembled WGS sequence"/>
</dbReference>
<dbReference type="SUPFAM" id="SSF52540">
    <property type="entry name" value="P-loop containing nucleoside triphosphate hydrolases"/>
    <property type="match status" value="1"/>
</dbReference>
<evidence type="ECO:0000259" key="3">
    <source>
        <dbReference type="Pfam" id="PF25872"/>
    </source>
</evidence>
<dbReference type="Pfam" id="PF25872">
    <property type="entry name" value="HTH_77"/>
    <property type="match status" value="1"/>
</dbReference>
<dbReference type="Gene3D" id="3.40.50.300">
    <property type="entry name" value="P-loop containing nucleotide triphosphate hydrolases"/>
    <property type="match status" value="1"/>
</dbReference>
<protein>
    <submittedName>
        <fullName evidence="4">ATP-binding protein</fullName>
    </submittedName>
</protein>
<evidence type="ECO:0000256" key="1">
    <source>
        <dbReference type="SAM" id="MobiDB-lite"/>
    </source>
</evidence>
<dbReference type="InterPro" id="IPR027417">
    <property type="entry name" value="P-loop_NTPase"/>
</dbReference>
<dbReference type="PRINTS" id="PR00364">
    <property type="entry name" value="DISEASERSIST"/>
</dbReference>
<dbReference type="RefSeq" id="WP_380762169.1">
    <property type="nucleotide sequence ID" value="NZ_JBHSRF010000097.1"/>
</dbReference>
<name>A0ABW1NTU6_9ACTN</name>
<keyword evidence="4" id="KW-0547">Nucleotide-binding</keyword>
<evidence type="ECO:0000313" key="4">
    <source>
        <dbReference type="EMBL" id="MFC6086716.1"/>
    </source>
</evidence>
<proteinExistence type="predicted"/>
<feature type="domain" description="NB-ARC" evidence="2">
    <location>
        <begin position="20"/>
        <end position="134"/>
    </location>
</feature>
<keyword evidence="4" id="KW-0067">ATP-binding</keyword>
<dbReference type="GO" id="GO:0005524">
    <property type="term" value="F:ATP binding"/>
    <property type="evidence" value="ECO:0007669"/>
    <property type="project" value="UniProtKB-KW"/>
</dbReference>
<dbReference type="Pfam" id="PF00931">
    <property type="entry name" value="NB-ARC"/>
    <property type="match status" value="1"/>
</dbReference>
<gene>
    <name evidence="4" type="ORF">ACFP1K_36485</name>
</gene>
<dbReference type="InterPro" id="IPR058852">
    <property type="entry name" value="HTH_77"/>
</dbReference>